<reference evidence="3" key="1">
    <citation type="journal article" date="2015" name="BMC Genomics">
        <title>Genomic and transcriptomic analysis of the endophytic fungus Pestalotiopsis fici reveals its lifestyle and high potential for synthesis of natural products.</title>
        <authorList>
            <person name="Wang X."/>
            <person name="Zhang X."/>
            <person name="Liu L."/>
            <person name="Xiang M."/>
            <person name="Wang W."/>
            <person name="Sun X."/>
            <person name="Che Y."/>
            <person name="Guo L."/>
            <person name="Liu G."/>
            <person name="Guo L."/>
            <person name="Wang C."/>
            <person name="Yin W.B."/>
            <person name="Stadler M."/>
            <person name="Zhang X."/>
            <person name="Liu X."/>
        </authorList>
    </citation>
    <scope>NUCLEOTIDE SEQUENCE [LARGE SCALE GENOMIC DNA]</scope>
    <source>
        <strain evidence="3">W106-1 / CGMCC3.15140</strain>
    </source>
</reference>
<dbReference type="GeneID" id="19273805"/>
<evidence type="ECO:0000259" key="1">
    <source>
        <dbReference type="SMART" id="SM00382"/>
    </source>
</evidence>
<dbReference type="EMBL" id="KI912114">
    <property type="protein sequence ID" value="ETS78939.1"/>
    <property type="molecule type" value="Genomic_DNA"/>
</dbReference>
<name>W3WYS9_PESFW</name>
<dbReference type="PANTHER" id="PTHR46411">
    <property type="entry name" value="FAMILY ATPASE, PUTATIVE-RELATED"/>
    <property type="match status" value="1"/>
</dbReference>
<keyword evidence="3" id="KW-1185">Reference proteome</keyword>
<dbReference type="HOGENOM" id="CLU_004471_6_3_1"/>
<dbReference type="SUPFAM" id="SSF52540">
    <property type="entry name" value="P-loop containing nucleoside triphosphate hydrolases"/>
    <property type="match status" value="1"/>
</dbReference>
<dbReference type="CDD" id="cd19481">
    <property type="entry name" value="RecA-like_protease"/>
    <property type="match status" value="1"/>
</dbReference>
<evidence type="ECO:0000313" key="3">
    <source>
        <dbReference type="Proteomes" id="UP000030651"/>
    </source>
</evidence>
<feature type="domain" description="AAA+ ATPase" evidence="1">
    <location>
        <begin position="380"/>
        <end position="502"/>
    </location>
</feature>
<dbReference type="KEGG" id="pfy:PFICI_08792"/>
<dbReference type="Gene3D" id="3.40.50.300">
    <property type="entry name" value="P-loop containing nucleotide triphosphate hydrolases"/>
    <property type="match status" value="1"/>
</dbReference>
<dbReference type="InterPro" id="IPR027417">
    <property type="entry name" value="P-loop_NTPase"/>
</dbReference>
<dbReference type="InterPro" id="IPR003959">
    <property type="entry name" value="ATPase_AAA_core"/>
</dbReference>
<dbReference type="AlphaFoldDB" id="W3WYS9"/>
<dbReference type="InParanoid" id="W3WYS9"/>
<dbReference type="Proteomes" id="UP000030651">
    <property type="component" value="Unassembled WGS sequence"/>
</dbReference>
<dbReference type="InterPro" id="IPR003593">
    <property type="entry name" value="AAA+_ATPase"/>
</dbReference>
<dbReference type="Pfam" id="PF00004">
    <property type="entry name" value="AAA"/>
    <property type="match status" value="1"/>
</dbReference>
<evidence type="ECO:0000313" key="2">
    <source>
        <dbReference type="EMBL" id="ETS78939.1"/>
    </source>
</evidence>
<organism evidence="2 3">
    <name type="scientific">Pestalotiopsis fici (strain W106-1 / CGMCC3.15140)</name>
    <dbReference type="NCBI Taxonomy" id="1229662"/>
    <lineage>
        <taxon>Eukaryota</taxon>
        <taxon>Fungi</taxon>
        <taxon>Dikarya</taxon>
        <taxon>Ascomycota</taxon>
        <taxon>Pezizomycotina</taxon>
        <taxon>Sordariomycetes</taxon>
        <taxon>Xylariomycetidae</taxon>
        <taxon>Amphisphaeriales</taxon>
        <taxon>Sporocadaceae</taxon>
        <taxon>Pestalotiopsis</taxon>
    </lineage>
</organism>
<dbReference type="eggNOG" id="KOG0730">
    <property type="taxonomic scope" value="Eukaryota"/>
</dbReference>
<sequence>MEPNISGEESSQLVQYNGSGMLDMTFELFRAHDKSQWRALDRSRDLYEDDGAGNVSLQYALVTRYERGKLPYNLHSIVVQSPYLRNFLATVFDGYPGVYTTTKTIKFSAPFPQFYFRWNKFLQCMEQEENKTALMHIRLLYDVMAKIMDPLRATAKDLLGNGLIDFEHLFALFEPGTQVYAKIHGQDRMLITKHYNTDRGLLSCMFIDMDGKSFGWSSHSMSIKAFEGMLPISDLPFIPIQFLADKSIRQRMVDRGRRFEQLNGTKHMAYSGIASIKEKKVLITDGRIVIEPVKDLTPKIQAQMTDEELACCTPEVHAYCLTNKDWGTFIVDNIGDIAWDDHAFDALVLQPEVKKVILSFVQVQLSQKNNFDDIIRGKGKGIVILLQGDAGVGKTLTAESVAEKIRQPLYVMSAGELGITAVEVETNLRRVMDRCTAWRAILLLDECDVFLEKRSESSLVKNQLVAVFLRLLEYYQGVLFLTTNRISAFDPAFESRIHLTIDYPMLDRQARQRIWGNFINAESQPSITADHLRILGHLGLNGRQIKHVVKTAALLATAEQTTLRFEHIETVIKVKGLELHQEKHDEDE</sequence>
<gene>
    <name evidence="2" type="ORF">PFICI_08792</name>
</gene>
<dbReference type="STRING" id="1229662.W3WYS9"/>
<dbReference type="GO" id="GO:0016887">
    <property type="term" value="F:ATP hydrolysis activity"/>
    <property type="evidence" value="ECO:0007669"/>
    <property type="project" value="InterPro"/>
</dbReference>
<dbReference type="SMART" id="SM00382">
    <property type="entry name" value="AAA"/>
    <property type="match status" value="1"/>
</dbReference>
<dbReference type="OMA" id="QITWDLL"/>
<accession>W3WYS9</accession>
<protein>
    <recommendedName>
        <fullName evidence="1">AAA+ ATPase domain-containing protein</fullName>
    </recommendedName>
</protein>
<proteinExistence type="predicted"/>
<dbReference type="RefSeq" id="XP_007835564.1">
    <property type="nucleotide sequence ID" value="XM_007837373.1"/>
</dbReference>
<dbReference type="InterPro" id="IPR054289">
    <property type="entry name" value="DUF7025"/>
</dbReference>
<dbReference type="OrthoDB" id="10042665at2759"/>
<dbReference type="GO" id="GO:0005524">
    <property type="term" value="F:ATP binding"/>
    <property type="evidence" value="ECO:0007669"/>
    <property type="project" value="InterPro"/>
</dbReference>
<dbReference type="PANTHER" id="PTHR46411:SF3">
    <property type="entry name" value="AAA+ ATPASE DOMAIN-CONTAINING PROTEIN"/>
    <property type="match status" value="1"/>
</dbReference>
<dbReference type="Pfam" id="PF22942">
    <property type="entry name" value="DUF7025"/>
    <property type="match status" value="1"/>
</dbReference>